<feature type="transmembrane region" description="Helical" evidence="7">
    <location>
        <begin position="6"/>
        <end position="25"/>
    </location>
</feature>
<dbReference type="GO" id="GO:0008360">
    <property type="term" value="P:regulation of cell shape"/>
    <property type="evidence" value="ECO:0007669"/>
    <property type="project" value="UniProtKB-KW"/>
</dbReference>
<name>A0A3N1XRY2_9FIRM</name>
<keyword evidence="2 7" id="KW-0812">Transmembrane</keyword>
<dbReference type="Pfam" id="PF01098">
    <property type="entry name" value="FTSW_RODA_SPOVE"/>
    <property type="match status" value="1"/>
</dbReference>
<keyword evidence="8" id="KW-0131">Cell cycle</keyword>
<feature type="transmembrane region" description="Helical" evidence="7">
    <location>
        <begin position="215"/>
        <end position="248"/>
    </location>
</feature>
<dbReference type="OrthoDB" id="9812661at2"/>
<feature type="transmembrane region" description="Helical" evidence="7">
    <location>
        <begin position="372"/>
        <end position="393"/>
    </location>
</feature>
<proteinExistence type="predicted"/>
<accession>A0A3N1XRY2</accession>
<evidence type="ECO:0000256" key="7">
    <source>
        <dbReference type="SAM" id="Phobius"/>
    </source>
</evidence>
<comment type="caution">
    <text evidence="8">The sequence shown here is derived from an EMBL/GenBank/DDBJ whole genome shotgun (WGS) entry which is preliminary data.</text>
</comment>
<dbReference type="PANTHER" id="PTHR30474:SF3">
    <property type="entry name" value="PEPTIDOGLYCAN GLYCOSYLTRANSFERASE RODA"/>
    <property type="match status" value="1"/>
</dbReference>
<keyword evidence="8" id="KW-0132">Cell division</keyword>
<feature type="transmembrane region" description="Helical" evidence="7">
    <location>
        <begin position="180"/>
        <end position="203"/>
    </location>
</feature>
<sequence length="458" mass="51934">MENIVFQLSKYIIIIFTTIYTLYCFTAFRSANKVRQRNIFHKQSLLMYLVHFICYGLLFLDSKNIKVVYLYFAQVAFFILVKLVYKLVYKKLSAYILNNMLFLIMISFVILTRLSFDMVIKQFMIVGASFGICLVVPVIIEKFKYLSKLGWIYGFVGLSLLLLVLVFGTTKYGATNWINVFGILIQPSEFVKIIFVFFIASLLSDYKEFKDLIKITILAAVYVLVFVVSRDLGSALIFFVTFLIVLYAATKKSLYLFSGFGLGSIAAYIAYFLFSHVKVRVTAWRDPWTYIDKEGYQVAQSLFAIGTGGWFGLGLAKGLPNSIPVVESDFIFSAISEELGAITAICIILICLSCFVMFINIAMKMKKEFYKLVALGLSTMYIFQVFLTIGGAIKFIPSTGVTLPLVSYGGSSALSTIIMFSIIQGMYVLNQNEVGNSERRKTKKEKIQKADEQEPERE</sequence>
<feature type="region of interest" description="Disordered" evidence="6">
    <location>
        <begin position="438"/>
        <end position="458"/>
    </location>
</feature>
<dbReference type="Proteomes" id="UP000273083">
    <property type="component" value="Unassembled WGS sequence"/>
</dbReference>
<feature type="transmembrane region" description="Helical" evidence="7">
    <location>
        <begin position="295"/>
        <end position="319"/>
    </location>
</feature>
<dbReference type="PANTHER" id="PTHR30474">
    <property type="entry name" value="CELL CYCLE PROTEIN"/>
    <property type="match status" value="1"/>
</dbReference>
<evidence type="ECO:0000256" key="1">
    <source>
        <dbReference type="ARBA" id="ARBA00004141"/>
    </source>
</evidence>
<feature type="transmembrane region" description="Helical" evidence="7">
    <location>
        <begin position="45"/>
        <end position="62"/>
    </location>
</feature>
<feature type="transmembrane region" description="Helical" evidence="7">
    <location>
        <begin position="339"/>
        <end position="360"/>
    </location>
</feature>
<gene>
    <name evidence="8" type="ORF">EDD66_103362</name>
</gene>
<dbReference type="GO" id="GO:0051301">
    <property type="term" value="P:cell division"/>
    <property type="evidence" value="ECO:0007669"/>
    <property type="project" value="UniProtKB-KW"/>
</dbReference>
<feature type="transmembrane region" description="Helical" evidence="7">
    <location>
        <begin position="152"/>
        <end position="174"/>
    </location>
</feature>
<protein>
    <submittedName>
        <fullName evidence="8">Cell division protein FtsW (Lipid II flippase)</fullName>
    </submittedName>
</protein>
<evidence type="ECO:0000256" key="2">
    <source>
        <dbReference type="ARBA" id="ARBA00022692"/>
    </source>
</evidence>
<evidence type="ECO:0000313" key="8">
    <source>
        <dbReference type="EMBL" id="ROR29424.1"/>
    </source>
</evidence>
<dbReference type="InterPro" id="IPR001182">
    <property type="entry name" value="FtsW/RodA"/>
</dbReference>
<feature type="transmembrane region" description="Helical" evidence="7">
    <location>
        <begin position="92"/>
        <end position="111"/>
    </location>
</feature>
<keyword evidence="5 7" id="KW-0472">Membrane</keyword>
<feature type="transmembrane region" description="Helical" evidence="7">
    <location>
        <begin position="68"/>
        <end position="85"/>
    </location>
</feature>
<evidence type="ECO:0000256" key="4">
    <source>
        <dbReference type="ARBA" id="ARBA00022989"/>
    </source>
</evidence>
<dbReference type="GO" id="GO:0005886">
    <property type="term" value="C:plasma membrane"/>
    <property type="evidence" value="ECO:0007669"/>
    <property type="project" value="TreeGrafter"/>
</dbReference>
<dbReference type="AlphaFoldDB" id="A0A3N1XRY2"/>
<comment type="subcellular location">
    <subcellularLocation>
        <location evidence="1">Membrane</location>
        <topology evidence="1">Multi-pass membrane protein</topology>
    </subcellularLocation>
</comment>
<keyword evidence="3" id="KW-0133">Cell shape</keyword>
<dbReference type="GO" id="GO:0015648">
    <property type="term" value="F:lipid-linked peptidoglycan transporter activity"/>
    <property type="evidence" value="ECO:0007669"/>
    <property type="project" value="TreeGrafter"/>
</dbReference>
<feature type="transmembrane region" description="Helical" evidence="7">
    <location>
        <begin position="123"/>
        <end position="140"/>
    </location>
</feature>
<dbReference type="RefSeq" id="WP_123608858.1">
    <property type="nucleotide sequence ID" value="NZ_RJVG01000003.1"/>
</dbReference>
<keyword evidence="4 7" id="KW-1133">Transmembrane helix</keyword>
<evidence type="ECO:0000313" key="9">
    <source>
        <dbReference type="Proteomes" id="UP000273083"/>
    </source>
</evidence>
<keyword evidence="9" id="KW-1185">Reference proteome</keyword>
<dbReference type="EMBL" id="RJVG01000003">
    <property type="protein sequence ID" value="ROR29424.1"/>
    <property type="molecule type" value="Genomic_DNA"/>
</dbReference>
<evidence type="ECO:0000256" key="6">
    <source>
        <dbReference type="SAM" id="MobiDB-lite"/>
    </source>
</evidence>
<evidence type="ECO:0000256" key="3">
    <source>
        <dbReference type="ARBA" id="ARBA00022960"/>
    </source>
</evidence>
<feature type="transmembrane region" description="Helical" evidence="7">
    <location>
        <begin position="405"/>
        <end position="429"/>
    </location>
</feature>
<evidence type="ECO:0000256" key="5">
    <source>
        <dbReference type="ARBA" id="ARBA00023136"/>
    </source>
</evidence>
<organism evidence="8 9">
    <name type="scientific">Mobilisporobacter senegalensis</name>
    <dbReference type="NCBI Taxonomy" id="1329262"/>
    <lineage>
        <taxon>Bacteria</taxon>
        <taxon>Bacillati</taxon>
        <taxon>Bacillota</taxon>
        <taxon>Clostridia</taxon>
        <taxon>Lachnospirales</taxon>
        <taxon>Lachnospiraceae</taxon>
        <taxon>Mobilisporobacter</taxon>
    </lineage>
</organism>
<reference evidence="8 9" key="1">
    <citation type="submission" date="2018-11" db="EMBL/GenBank/DDBJ databases">
        <title>Genomic Encyclopedia of Type Strains, Phase IV (KMG-IV): sequencing the most valuable type-strain genomes for metagenomic binning, comparative biology and taxonomic classification.</title>
        <authorList>
            <person name="Goeker M."/>
        </authorList>
    </citation>
    <scope>NUCLEOTIDE SEQUENCE [LARGE SCALE GENOMIC DNA]</scope>
    <source>
        <strain evidence="8 9">DSM 26537</strain>
    </source>
</reference>
<feature type="transmembrane region" description="Helical" evidence="7">
    <location>
        <begin position="254"/>
        <end position="274"/>
    </location>
</feature>
<dbReference type="GO" id="GO:0032153">
    <property type="term" value="C:cell division site"/>
    <property type="evidence" value="ECO:0007669"/>
    <property type="project" value="TreeGrafter"/>
</dbReference>
<feature type="compositionally biased region" description="Basic and acidic residues" evidence="6">
    <location>
        <begin position="445"/>
        <end position="458"/>
    </location>
</feature>